<reference evidence="2" key="1">
    <citation type="submission" date="2013-09" db="EMBL/GenBank/DDBJ databases">
        <title>Corchorus olitorius genome sequencing.</title>
        <authorList>
            <person name="Alam M."/>
            <person name="Haque M.S."/>
            <person name="Islam M.S."/>
            <person name="Emdad E.M."/>
            <person name="Islam M.M."/>
            <person name="Ahmed B."/>
            <person name="Halim A."/>
            <person name="Hossen Q.M.M."/>
            <person name="Hossain M.Z."/>
            <person name="Ahmed R."/>
            <person name="Khan M.M."/>
            <person name="Islam R."/>
            <person name="Rashid M.M."/>
            <person name="Khan S.A."/>
            <person name="Rahman M.S."/>
            <person name="Alam M."/>
            <person name="Yahiya A.S."/>
            <person name="Khan M.S."/>
            <person name="Azam M.S."/>
            <person name="Haque T."/>
            <person name="Lashkar M.Z.H."/>
            <person name="Akhand A.I."/>
            <person name="Morshed G."/>
            <person name="Roy S."/>
            <person name="Uddin K.S."/>
            <person name="Rabeya T."/>
            <person name="Hossain A.S."/>
            <person name="Chowdhury A."/>
            <person name="Snigdha A.R."/>
            <person name="Mortoza M.S."/>
            <person name="Matin S.A."/>
            <person name="Hoque S.M.E."/>
            <person name="Islam M.K."/>
            <person name="Roy D.K."/>
            <person name="Haider R."/>
            <person name="Moosa M.M."/>
            <person name="Elias S.M."/>
            <person name="Hasan A.M."/>
            <person name="Jahan S."/>
            <person name="Shafiuddin M."/>
            <person name="Mahmood N."/>
            <person name="Shommy N.S."/>
        </authorList>
    </citation>
    <scope>NUCLEOTIDE SEQUENCE [LARGE SCALE GENOMIC DNA]</scope>
    <source>
        <strain evidence="2">cv. O-4</strain>
    </source>
</reference>
<protein>
    <submittedName>
        <fullName evidence="1">Xanthomonadin biosynthesis protein 2</fullName>
    </submittedName>
</protein>
<accession>A0A1R3L2I2</accession>
<gene>
    <name evidence="1" type="ORF">COLO4_01447</name>
</gene>
<dbReference type="EMBL" id="AWUE01003959">
    <property type="protein sequence ID" value="OMP13546.1"/>
    <property type="molecule type" value="Genomic_DNA"/>
</dbReference>
<sequence length="215" mass="24650">MHRRGHQHARLRYGVQLLANVRRIERLPIAERQAALQRQQHCHLKAVHVLRRHGADQRERAPVAQAEMVDGRAHAAHQRAPRLAMRHWRARRAGREQHRHDLRGVDLRHVDGRGVGIQRIGITKARQVDGAGRRVVQAEHVRRECRKLTHHLRRLHGRQQADLAGHQRRAQADGKAVAVCAGIEYVGAGRQHWGQRHHIGQERTCRDGRAVTPGE</sequence>
<name>A0A1R3L2I2_9ROSI</name>
<comment type="caution">
    <text evidence="1">The sequence shown here is derived from an EMBL/GenBank/DDBJ whole genome shotgun (WGS) entry which is preliminary data.</text>
</comment>
<dbReference type="AlphaFoldDB" id="A0A1R3L2I2"/>
<evidence type="ECO:0000313" key="1">
    <source>
        <dbReference type="EMBL" id="OMP13546.1"/>
    </source>
</evidence>
<evidence type="ECO:0000313" key="2">
    <source>
        <dbReference type="Proteomes" id="UP000187203"/>
    </source>
</evidence>
<proteinExistence type="predicted"/>
<organism evidence="1 2">
    <name type="scientific">Corchorus olitorius</name>
    <dbReference type="NCBI Taxonomy" id="93759"/>
    <lineage>
        <taxon>Eukaryota</taxon>
        <taxon>Viridiplantae</taxon>
        <taxon>Streptophyta</taxon>
        <taxon>Embryophyta</taxon>
        <taxon>Tracheophyta</taxon>
        <taxon>Spermatophyta</taxon>
        <taxon>Magnoliopsida</taxon>
        <taxon>eudicotyledons</taxon>
        <taxon>Gunneridae</taxon>
        <taxon>Pentapetalae</taxon>
        <taxon>rosids</taxon>
        <taxon>malvids</taxon>
        <taxon>Malvales</taxon>
        <taxon>Malvaceae</taxon>
        <taxon>Grewioideae</taxon>
        <taxon>Apeibeae</taxon>
        <taxon>Corchorus</taxon>
    </lineage>
</organism>
<feature type="non-terminal residue" evidence="1">
    <location>
        <position position="215"/>
    </location>
</feature>
<dbReference type="Proteomes" id="UP000187203">
    <property type="component" value="Unassembled WGS sequence"/>
</dbReference>
<keyword evidence="2" id="KW-1185">Reference proteome</keyword>